<dbReference type="OrthoDB" id="2019079at2759"/>
<feature type="transmembrane region" description="Helical" evidence="13">
    <location>
        <begin position="277"/>
        <end position="297"/>
    </location>
</feature>
<evidence type="ECO:0000313" key="16">
    <source>
        <dbReference type="Proteomes" id="UP000247498"/>
    </source>
</evidence>
<evidence type="ECO:0000256" key="13">
    <source>
        <dbReference type="SAM" id="Phobius"/>
    </source>
</evidence>
<dbReference type="PROSITE" id="PS50042">
    <property type="entry name" value="CNMP_BINDING_3"/>
    <property type="match status" value="1"/>
</dbReference>
<keyword evidence="2" id="KW-0813">Transport</keyword>
<keyword evidence="6" id="KW-0851">Voltage-gated channel</keyword>
<dbReference type="Gene3D" id="2.60.120.10">
    <property type="entry name" value="Jelly Rolls"/>
    <property type="match status" value="1"/>
</dbReference>
<keyword evidence="7" id="KW-0630">Potassium</keyword>
<evidence type="ECO:0000256" key="7">
    <source>
        <dbReference type="ARBA" id="ARBA00022958"/>
    </source>
</evidence>
<feature type="region of interest" description="Disordered" evidence="12">
    <location>
        <begin position="655"/>
        <end position="742"/>
    </location>
</feature>
<evidence type="ECO:0000256" key="12">
    <source>
        <dbReference type="SAM" id="MobiDB-lite"/>
    </source>
</evidence>
<dbReference type="EMBL" id="BDRX01000046">
    <property type="protein sequence ID" value="GBF93983.1"/>
    <property type="molecule type" value="Genomic_DNA"/>
</dbReference>
<dbReference type="InterPro" id="IPR000595">
    <property type="entry name" value="cNMP-bd_dom"/>
</dbReference>
<evidence type="ECO:0000256" key="2">
    <source>
        <dbReference type="ARBA" id="ARBA00022448"/>
    </source>
</evidence>
<sequence length="797" mass="83335">MGGLPSNEENHEANLEKGPVQPQPQPQPQKEQNGCARCGARIAARLARAALWDVLDPRGPFHKCWDSLLLAQLAYLIVQVPFVVCFGIQYRPRDAMGSIEIIVDATFAIDVLVNFRTGLWDEETQTVNSDRTAIARAYARGWLVPDVLSALPYEWFLMGAANVAARVVKLVRVLRVVKLVKLRRSSLLLQHIAYALGPSLLQLLKLCLGAALLAHFIACIFYGAAHINREDSNWVRRYGIHDASVGYKYLTSLYFTVSTLSTVGFGDVSAASDGERVVAIFAVLLGLTVFASFVSSVSRLLGDMDGPEAKARQRLQQLGSFLSQRKVPRALLRRIAEHQTAASLRQLSADELALIDELSTPLRTELVLFLFAGVLDRLPFFHSKPPSFTAAVVTHLRLEYAEPGDVVMRQGESGDSLYFVAEGELDVHVDRALAEPAAAAATAAKAPPAAGAGAGSVAGSPSVPMAAAGAAGRRGSGSGALGVLRAGDVFGEYSTLLGQRRSATVVAAAPCELWSLSRASLCALLGRWPELLPDFEGMLQVQPGAGGGGGKRGRVVVPGGVLGQVVGGEGVIITARDARSRLREMAACARAAALQRGGAASTAAAAGGAPGGAAAGAGLLRSSSVVAWQQWLGEAAPAAAQAAPAAGGACRWQLPSTAEEPSWPPRQQRARSQSLPGGGPAEKAPPATRSRGPSLRHDFGSLNWREGGSAAEAAAAGARRASRGAGIGRSSMPLLRPTPRMELPRTGSVQESILAAEARANAAAAQTAAVQGLPAPVRSPPGGATAFGSFAERSHSG</sequence>
<dbReference type="AlphaFoldDB" id="A0A2V0P7X9"/>
<evidence type="ECO:0000256" key="11">
    <source>
        <dbReference type="ARBA" id="ARBA00023303"/>
    </source>
</evidence>
<dbReference type="PRINTS" id="PR01463">
    <property type="entry name" value="EAGCHANLFMLY"/>
</dbReference>
<dbReference type="Pfam" id="PF00027">
    <property type="entry name" value="cNMP_binding"/>
    <property type="match status" value="1"/>
</dbReference>
<reference evidence="15 16" key="1">
    <citation type="journal article" date="2018" name="Sci. Rep.">
        <title>Raphidocelis subcapitata (=Pseudokirchneriella subcapitata) provides an insight into genome evolution and environmental adaptations in the Sphaeropleales.</title>
        <authorList>
            <person name="Suzuki S."/>
            <person name="Yamaguchi H."/>
            <person name="Nakajima N."/>
            <person name="Kawachi M."/>
        </authorList>
    </citation>
    <scope>NUCLEOTIDE SEQUENCE [LARGE SCALE GENOMIC DNA]</scope>
    <source>
        <strain evidence="15 16">NIES-35</strain>
    </source>
</reference>
<dbReference type="GO" id="GO:0042391">
    <property type="term" value="P:regulation of membrane potential"/>
    <property type="evidence" value="ECO:0007669"/>
    <property type="project" value="TreeGrafter"/>
</dbReference>
<dbReference type="InterPro" id="IPR014710">
    <property type="entry name" value="RmlC-like_jellyroll"/>
</dbReference>
<dbReference type="SMART" id="SM00100">
    <property type="entry name" value="cNMP"/>
    <property type="match status" value="1"/>
</dbReference>
<keyword evidence="5" id="KW-0631">Potassium channel</keyword>
<evidence type="ECO:0000259" key="14">
    <source>
        <dbReference type="PROSITE" id="PS50042"/>
    </source>
</evidence>
<dbReference type="PANTHER" id="PTHR10217">
    <property type="entry name" value="VOLTAGE AND LIGAND GATED POTASSIUM CHANNEL"/>
    <property type="match status" value="1"/>
</dbReference>
<proteinExistence type="predicted"/>
<feature type="transmembrane region" description="Helical" evidence="13">
    <location>
        <begin position="245"/>
        <end position="265"/>
    </location>
</feature>
<keyword evidence="8 13" id="KW-1133">Transmembrane helix</keyword>
<dbReference type="InterPro" id="IPR003938">
    <property type="entry name" value="K_chnl_volt-dep_EAG/ELK/ERG"/>
</dbReference>
<name>A0A2V0P7X9_9CHLO</name>
<keyword evidence="10 13" id="KW-0472">Membrane</keyword>
<feature type="transmembrane region" description="Helical" evidence="13">
    <location>
        <begin position="68"/>
        <end position="90"/>
    </location>
</feature>
<dbReference type="InterPro" id="IPR018490">
    <property type="entry name" value="cNMP-bd_dom_sf"/>
</dbReference>
<evidence type="ECO:0000256" key="8">
    <source>
        <dbReference type="ARBA" id="ARBA00022989"/>
    </source>
</evidence>
<evidence type="ECO:0000256" key="3">
    <source>
        <dbReference type="ARBA" id="ARBA00022538"/>
    </source>
</evidence>
<evidence type="ECO:0000256" key="5">
    <source>
        <dbReference type="ARBA" id="ARBA00022826"/>
    </source>
</evidence>
<evidence type="ECO:0000256" key="1">
    <source>
        <dbReference type="ARBA" id="ARBA00004141"/>
    </source>
</evidence>
<comment type="subcellular location">
    <subcellularLocation>
        <location evidence="1">Membrane</location>
        <topology evidence="1">Multi-pass membrane protein</topology>
    </subcellularLocation>
</comment>
<comment type="caution">
    <text evidence="15">The sequence shown here is derived from an EMBL/GenBank/DDBJ whole genome shotgun (WGS) entry which is preliminary data.</text>
</comment>
<organism evidence="15 16">
    <name type="scientific">Raphidocelis subcapitata</name>
    <dbReference type="NCBI Taxonomy" id="307507"/>
    <lineage>
        <taxon>Eukaryota</taxon>
        <taxon>Viridiplantae</taxon>
        <taxon>Chlorophyta</taxon>
        <taxon>core chlorophytes</taxon>
        <taxon>Chlorophyceae</taxon>
        <taxon>CS clade</taxon>
        <taxon>Sphaeropleales</taxon>
        <taxon>Selenastraceae</taxon>
        <taxon>Raphidocelis</taxon>
    </lineage>
</organism>
<gene>
    <name evidence="15" type="ORF">Rsub_06232</name>
</gene>
<keyword evidence="4 13" id="KW-0812">Transmembrane</keyword>
<dbReference type="SUPFAM" id="SSF81324">
    <property type="entry name" value="Voltage-gated potassium channels"/>
    <property type="match status" value="1"/>
</dbReference>
<dbReference type="InterPro" id="IPR005821">
    <property type="entry name" value="Ion_trans_dom"/>
</dbReference>
<dbReference type="PANTHER" id="PTHR10217:SF435">
    <property type="entry name" value="POTASSIUM VOLTAGE-GATED CHANNEL PROTEIN EAG"/>
    <property type="match status" value="1"/>
</dbReference>
<evidence type="ECO:0000256" key="9">
    <source>
        <dbReference type="ARBA" id="ARBA00023065"/>
    </source>
</evidence>
<dbReference type="Proteomes" id="UP000247498">
    <property type="component" value="Unassembled WGS sequence"/>
</dbReference>
<feature type="compositionally biased region" description="Low complexity" evidence="12">
    <location>
        <begin position="705"/>
        <end position="719"/>
    </location>
</feature>
<keyword evidence="16" id="KW-1185">Reference proteome</keyword>
<keyword evidence="3" id="KW-0633">Potassium transport</keyword>
<keyword evidence="9" id="KW-0406">Ion transport</keyword>
<dbReference type="InParanoid" id="A0A2V0P7X9"/>
<dbReference type="Pfam" id="PF00520">
    <property type="entry name" value="Ion_trans"/>
    <property type="match status" value="1"/>
</dbReference>
<dbReference type="SUPFAM" id="SSF51206">
    <property type="entry name" value="cAMP-binding domain-like"/>
    <property type="match status" value="1"/>
</dbReference>
<feature type="domain" description="Cyclic nucleotide-binding" evidence="14">
    <location>
        <begin position="380"/>
        <end position="527"/>
    </location>
</feature>
<protein>
    <submittedName>
        <fullName evidence="15">Potassium voltage-gated subfamily H(Eag-related) member</fullName>
    </submittedName>
</protein>
<dbReference type="Gene3D" id="1.10.287.630">
    <property type="entry name" value="Helix hairpin bin"/>
    <property type="match status" value="1"/>
</dbReference>
<dbReference type="CDD" id="cd00038">
    <property type="entry name" value="CAP_ED"/>
    <property type="match status" value="1"/>
</dbReference>
<accession>A0A2V0P7X9</accession>
<keyword evidence="11" id="KW-0407">Ion channel</keyword>
<dbReference type="Gene3D" id="1.10.287.70">
    <property type="match status" value="1"/>
</dbReference>
<feature type="transmembrane region" description="Helical" evidence="13">
    <location>
        <begin position="203"/>
        <end position="225"/>
    </location>
</feature>
<feature type="region of interest" description="Disordered" evidence="12">
    <location>
        <begin position="1"/>
        <end position="34"/>
    </location>
</feature>
<evidence type="ECO:0000256" key="10">
    <source>
        <dbReference type="ARBA" id="ARBA00023136"/>
    </source>
</evidence>
<feature type="region of interest" description="Disordered" evidence="12">
    <location>
        <begin position="773"/>
        <end position="797"/>
    </location>
</feature>
<evidence type="ECO:0000256" key="4">
    <source>
        <dbReference type="ARBA" id="ARBA00022692"/>
    </source>
</evidence>
<dbReference type="InterPro" id="IPR050818">
    <property type="entry name" value="KCNH_animal-type"/>
</dbReference>
<evidence type="ECO:0000313" key="15">
    <source>
        <dbReference type="EMBL" id="GBF93983.1"/>
    </source>
</evidence>
<dbReference type="GO" id="GO:0005886">
    <property type="term" value="C:plasma membrane"/>
    <property type="evidence" value="ECO:0007669"/>
    <property type="project" value="TreeGrafter"/>
</dbReference>
<dbReference type="GO" id="GO:0034702">
    <property type="term" value="C:monoatomic ion channel complex"/>
    <property type="evidence" value="ECO:0007669"/>
    <property type="project" value="UniProtKB-KW"/>
</dbReference>
<evidence type="ECO:0000256" key="6">
    <source>
        <dbReference type="ARBA" id="ARBA00022882"/>
    </source>
</evidence>
<dbReference type="GO" id="GO:0005249">
    <property type="term" value="F:voltage-gated potassium channel activity"/>
    <property type="evidence" value="ECO:0007669"/>
    <property type="project" value="InterPro"/>
</dbReference>